<dbReference type="InterPro" id="IPR001567">
    <property type="entry name" value="Pept_M3A_M3B_dom"/>
</dbReference>
<evidence type="ECO:0000313" key="9">
    <source>
        <dbReference type="EMBL" id="KAJ9679065.1"/>
    </source>
</evidence>
<protein>
    <recommendedName>
        <fullName evidence="8">Peptidase M3A/M3B catalytic domain-containing protein</fullName>
    </recommendedName>
</protein>
<name>A0AA38YYI5_VITRO</name>
<comment type="caution">
    <text evidence="9">The sequence shown here is derived from an EMBL/GenBank/DDBJ whole genome shotgun (WGS) entry which is preliminary data.</text>
</comment>
<dbReference type="GO" id="GO:0046872">
    <property type="term" value="F:metal ion binding"/>
    <property type="evidence" value="ECO:0007669"/>
    <property type="project" value="UniProtKB-UniRule"/>
</dbReference>
<keyword evidence="2 7" id="KW-0645">Protease</keyword>
<dbReference type="EMBL" id="JARBHA010000016">
    <property type="protein sequence ID" value="KAJ9679065.1"/>
    <property type="molecule type" value="Genomic_DNA"/>
</dbReference>
<evidence type="ECO:0000256" key="7">
    <source>
        <dbReference type="RuleBase" id="RU003435"/>
    </source>
</evidence>
<reference evidence="9 10" key="1">
    <citation type="journal article" date="2023" name="BMC Biotechnol.">
        <title>Vitis rotundifolia cv Carlos genome sequencing.</title>
        <authorList>
            <person name="Huff M."/>
            <person name="Hulse-Kemp A."/>
            <person name="Scheffler B."/>
            <person name="Youngblood R."/>
            <person name="Simpson S."/>
            <person name="Babiker E."/>
            <person name="Staton M."/>
        </authorList>
    </citation>
    <scope>NUCLEOTIDE SEQUENCE [LARGE SCALE GENOMIC DNA]</scope>
    <source>
        <tissue evidence="9">Leaf</tissue>
    </source>
</reference>
<sequence>MFFFRVSRKFNIEGKSNSKESLDHSKSLFIFEGPLIVLLQVLRVAWDPQTSLPANNLFNTMFVVANMKRQYISWKHVEGTHWQTRFNHLFNSGASYYSYLYAKCFAATIWQKLCQEDPLSLATGTALRTKFFEHGGAKDPADLLTDLVGDGILQSRDGGIVPDLTSLCDEMKLEECGQEHVVLYPIETGGKKRITGLGRNNKHFCWEKA</sequence>
<evidence type="ECO:0000256" key="2">
    <source>
        <dbReference type="ARBA" id="ARBA00022670"/>
    </source>
</evidence>
<dbReference type="GO" id="GO:0006508">
    <property type="term" value="P:proteolysis"/>
    <property type="evidence" value="ECO:0007669"/>
    <property type="project" value="UniProtKB-KW"/>
</dbReference>
<dbReference type="GO" id="GO:0004222">
    <property type="term" value="F:metalloendopeptidase activity"/>
    <property type="evidence" value="ECO:0007669"/>
    <property type="project" value="InterPro"/>
</dbReference>
<keyword evidence="4 7" id="KW-0378">Hydrolase</keyword>
<dbReference type="Proteomes" id="UP001168098">
    <property type="component" value="Unassembled WGS sequence"/>
</dbReference>
<evidence type="ECO:0000256" key="6">
    <source>
        <dbReference type="ARBA" id="ARBA00023049"/>
    </source>
</evidence>
<dbReference type="PANTHER" id="PTHR11804:SF79">
    <property type="entry name" value="MITOCHONDRIAL INTERMEDIATE PEPTIDASE"/>
    <property type="match status" value="1"/>
</dbReference>
<feature type="domain" description="Peptidase M3A/M3B catalytic" evidence="8">
    <location>
        <begin position="60"/>
        <end position="150"/>
    </location>
</feature>
<dbReference type="GO" id="GO:0006518">
    <property type="term" value="P:peptide metabolic process"/>
    <property type="evidence" value="ECO:0007669"/>
    <property type="project" value="TreeGrafter"/>
</dbReference>
<dbReference type="PANTHER" id="PTHR11804">
    <property type="entry name" value="PROTEASE M3 THIMET OLIGOPEPTIDASE-RELATED"/>
    <property type="match status" value="1"/>
</dbReference>
<evidence type="ECO:0000256" key="5">
    <source>
        <dbReference type="ARBA" id="ARBA00022833"/>
    </source>
</evidence>
<keyword evidence="6 7" id="KW-0482">Metalloprotease</keyword>
<dbReference type="InterPro" id="IPR024077">
    <property type="entry name" value="Neurolysin/TOP_dom2"/>
</dbReference>
<dbReference type="InterPro" id="IPR045090">
    <property type="entry name" value="Pept_M3A_M3B"/>
</dbReference>
<organism evidence="9 10">
    <name type="scientific">Vitis rotundifolia</name>
    <name type="common">Muscadine grape</name>
    <dbReference type="NCBI Taxonomy" id="103349"/>
    <lineage>
        <taxon>Eukaryota</taxon>
        <taxon>Viridiplantae</taxon>
        <taxon>Streptophyta</taxon>
        <taxon>Embryophyta</taxon>
        <taxon>Tracheophyta</taxon>
        <taxon>Spermatophyta</taxon>
        <taxon>Magnoliopsida</taxon>
        <taxon>eudicotyledons</taxon>
        <taxon>Gunneridae</taxon>
        <taxon>Pentapetalae</taxon>
        <taxon>rosids</taxon>
        <taxon>Vitales</taxon>
        <taxon>Vitaceae</taxon>
        <taxon>Viteae</taxon>
        <taxon>Vitis</taxon>
    </lineage>
</organism>
<dbReference type="Gene3D" id="1.10.1370.10">
    <property type="entry name" value="Neurolysin, domain 3"/>
    <property type="match status" value="1"/>
</dbReference>
<keyword evidence="3 7" id="KW-0479">Metal-binding</keyword>
<dbReference type="Pfam" id="PF01432">
    <property type="entry name" value="Peptidase_M3"/>
    <property type="match status" value="1"/>
</dbReference>
<evidence type="ECO:0000259" key="8">
    <source>
        <dbReference type="Pfam" id="PF01432"/>
    </source>
</evidence>
<comment type="similarity">
    <text evidence="1 7">Belongs to the peptidase M3 family.</text>
</comment>
<keyword evidence="10" id="KW-1185">Reference proteome</keyword>
<accession>A0AA38YYI5</accession>
<evidence type="ECO:0000313" key="10">
    <source>
        <dbReference type="Proteomes" id="UP001168098"/>
    </source>
</evidence>
<gene>
    <name evidence="9" type="ORF">PVL29_021098</name>
</gene>
<evidence type="ECO:0000256" key="3">
    <source>
        <dbReference type="ARBA" id="ARBA00022723"/>
    </source>
</evidence>
<evidence type="ECO:0000256" key="4">
    <source>
        <dbReference type="ARBA" id="ARBA00022801"/>
    </source>
</evidence>
<dbReference type="AlphaFoldDB" id="A0AA38YYI5"/>
<proteinExistence type="inferred from homology"/>
<keyword evidence="5 7" id="KW-0862">Zinc</keyword>
<comment type="cofactor">
    <cofactor evidence="7">
        <name>Zn(2+)</name>
        <dbReference type="ChEBI" id="CHEBI:29105"/>
    </cofactor>
    <text evidence="7">Binds 1 zinc ion.</text>
</comment>
<dbReference type="SUPFAM" id="SSF55486">
    <property type="entry name" value="Metalloproteases ('zincins'), catalytic domain"/>
    <property type="match status" value="1"/>
</dbReference>
<evidence type="ECO:0000256" key="1">
    <source>
        <dbReference type="ARBA" id="ARBA00006040"/>
    </source>
</evidence>